<organism evidence="12 13">
    <name type="scientific">Pelobates cultripes</name>
    <name type="common">Western spadefoot toad</name>
    <dbReference type="NCBI Taxonomy" id="61616"/>
    <lineage>
        <taxon>Eukaryota</taxon>
        <taxon>Metazoa</taxon>
        <taxon>Chordata</taxon>
        <taxon>Craniata</taxon>
        <taxon>Vertebrata</taxon>
        <taxon>Euteleostomi</taxon>
        <taxon>Amphibia</taxon>
        <taxon>Batrachia</taxon>
        <taxon>Anura</taxon>
        <taxon>Pelobatoidea</taxon>
        <taxon>Pelobatidae</taxon>
        <taxon>Pelobates</taxon>
    </lineage>
</organism>
<evidence type="ECO:0000256" key="3">
    <source>
        <dbReference type="ARBA" id="ARBA00010362"/>
    </source>
</evidence>
<accession>A0AAD1WXD8</accession>
<evidence type="ECO:0000256" key="4">
    <source>
        <dbReference type="ARBA" id="ARBA00022490"/>
    </source>
</evidence>
<comment type="function">
    <text evidence="10">Protein associated with the U5 snRNP, during its maturation and its post-splicing recycling and which is required for spliceosomal tri-snRNP complex assembly in the nucleus. Has a molecular sequestering activity and transiently hinders SNRNP200 binding sites for constitutive splicing factors that intervene later during the assembly of the spliceosome and splicing. Together with its molecular sequestering activity, may also function as a molecular adapter and placeholder, coordinating the assembly of the U5 snRNP and its association with the U4/U6 di-snRNP.</text>
</comment>
<comment type="similarity">
    <text evidence="3">Belongs to the TSSC4 family.</text>
</comment>
<keyword evidence="4" id="KW-0963">Cytoplasm</keyword>
<feature type="region of interest" description="Disordered" evidence="11">
    <location>
        <begin position="205"/>
        <end position="308"/>
    </location>
</feature>
<evidence type="ECO:0000313" key="12">
    <source>
        <dbReference type="EMBL" id="CAH2326290.1"/>
    </source>
</evidence>
<evidence type="ECO:0000256" key="5">
    <source>
        <dbReference type="ARBA" id="ARBA00022664"/>
    </source>
</evidence>
<keyword evidence="6" id="KW-0747">Spliceosome</keyword>
<evidence type="ECO:0000256" key="11">
    <source>
        <dbReference type="SAM" id="MobiDB-lite"/>
    </source>
</evidence>
<feature type="compositionally biased region" description="Polar residues" evidence="11">
    <location>
        <begin position="297"/>
        <end position="308"/>
    </location>
</feature>
<evidence type="ECO:0000256" key="10">
    <source>
        <dbReference type="ARBA" id="ARBA00045970"/>
    </source>
</evidence>
<dbReference type="PANTHER" id="PTHR13445:SF3">
    <property type="entry name" value="U5 SMALL NUCLEAR RIBONUCLEOPROTEIN TSSC4"/>
    <property type="match status" value="1"/>
</dbReference>
<gene>
    <name evidence="12" type="ORF">PECUL_23A061410</name>
</gene>
<evidence type="ECO:0000313" key="13">
    <source>
        <dbReference type="Proteomes" id="UP001295444"/>
    </source>
</evidence>
<dbReference type="EMBL" id="OW240923">
    <property type="protein sequence ID" value="CAH2326290.1"/>
    <property type="molecule type" value="Genomic_DNA"/>
</dbReference>
<proteinExistence type="inferred from homology"/>
<dbReference type="GO" id="GO:0006397">
    <property type="term" value="P:mRNA processing"/>
    <property type="evidence" value="ECO:0007669"/>
    <property type="project" value="UniProtKB-KW"/>
</dbReference>
<protein>
    <recommendedName>
        <fullName evidence="9">U5 small nuclear ribonucleoprotein TSSC4</fullName>
    </recommendedName>
</protein>
<dbReference type="PANTHER" id="PTHR13445">
    <property type="entry name" value="TUMOR SUPPRESSING SUBTRANSFERABLE CANDIDATE 4 TSSC4"/>
    <property type="match status" value="1"/>
</dbReference>
<comment type="subcellular location">
    <subcellularLocation>
        <location evidence="2">Cytoplasm</location>
    </subcellularLocation>
    <subcellularLocation>
        <location evidence="1">Nucleus</location>
    </subcellularLocation>
</comment>
<dbReference type="GO" id="GO:0005737">
    <property type="term" value="C:cytoplasm"/>
    <property type="evidence" value="ECO:0007669"/>
    <property type="project" value="UniProtKB-SubCell"/>
</dbReference>
<dbReference type="InterPro" id="IPR029338">
    <property type="entry name" value="TSSC4"/>
</dbReference>
<feature type="compositionally biased region" description="Basic residues" evidence="11">
    <location>
        <begin position="286"/>
        <end position="296"/>
    </location>
</feature>
<feature type="compositionally biased region" description="Polar residues" evidence="11">
    <location>
        <begin position="139"/>
        <end position="165"/>
    </location>
</feature>
<dbReference type="Proteomes" id="UP001295444">
    <property type="component" value="Chromosome 12"/>
</dbReference>
<name>A0AAD1WXD8_PELCU</name>
<keyword evidence="8" id="KW-0539">Nucleus</keyword>
<sequence>MSDPKRKDNPTQPFSAFAFEARADPDTLSLSDSDPELSDEADVAYNSAEEEDDLEDAAEPDRVERPPVVPFTLKGTDATFFQRSQGIFGALKEVQMHLPPGQKIERVKHQSSSSDDEATETPKPKKPLEKSQSKDITDSDSPNAGKSGQVSQQSGAVDTAKSASTMPDYLTHPERWTKYSLEQVPESSDHINRNAALSFLAELKQKKDAKTVSPDPCSLPFNQDSSSSGGGRILFSKPLKVARGIGEKSESHSPHLSVSGGWEEEVHEKSEATADTAESSSLGFHGVKKRNRKNIRTKANLSGEENSE</sequence>
<evidence type="ECO:0000256" key="7">
    <source>
        <dbReference type="ARBA" id="ARBA00023187"/>
    </source>
</evidence>
<evidence type="ECO:0000256" key="8">
    <source>
        <dbReference type="ARBA" id="ARBA00023242"/>
    </source>
</evidence>
<feature type="region of interest" description="Disordered" evidence="11">
    <location>
        <begin position="1"/>
        <end position="72"/>
    </location>
</feature>
<feature type="region of interest" description="Disordered" evidence="11">
    <location>
        <begin position="92"/>
        <end position="174"/>
    </location>
</feature>
<reference evidence="12" key="1">
    <citation type="submission" date="2022-03" db="EMBL/GenBank/DDBJ databases">
        <authorList>
            <person name="Alioto T."/>
            <person name="Alioto T."/>
            <person name="Gomez Garrido J."/>
        </authorList>
    </citation>
    <scope>NUCLEOTIDE SEQUENCE</scope>
</reference>
<dbReference type="GO" id="GO:0005681">
    <property type="term" value="C:spliceosomal complex"/>
    <property type="evidence" value="ECO:0007669"/>
    <property type="project" value="UniProtKB-KW"/>
</dbReference>
<dbReference type="GO" id="GO:0008380">
    <property type="term" value="P:RNA splicing"/>
    <property type="evidence" value="ECO:0007669"/>
    <property type="project" value="UniProtKB-KW"/>
</dbReference>
<dbReference type="AlphaFoldDB" id="A0AAD1WXD8"/>
<feature type="compositionally biased region" description="Acidic residues" evidence="11">
    <location>
        <begin position="33"/>
        <end position="58"/>
    </location>
</feature>
<keyword evidence="13" id="KW-1185">Reference proteome</keyword>
<evidence type="ECO:0000256" key="9">
    <source>
        <dbReference type="ARBA" id="ARBA00035304"/>
    </source>
</evidence>
<dbReference type="Pfam" id="PF15264">
    <property type="entry name" value="TSSC4"/>
    <property type="match status" value="1"/>
</dbReference>
<evidence type="ECO:0000256" key="6">
    <source>
        <dbReference type="ARBA" id="ARBA00022728"/>
    </source>
</evidence>
<evidence type="ECO:0000256" key="1">
    <source>
        <dbReference type="ARBA" id="ARBA00004123"/>
    </source>
</evidence>
<keyword evidence="5" id="KW-0507">mRNA processing</keyword>
<feature type="compositionally biased region" description="Basic and acidic residues" evidence="11">
    <location>
        <begin position="120"/>
        <end position="137"/>
    </location>
</feature>
<keyword evidence="7" id="KW-0508">mRNA splicing</keyword>
<evidence type="ECO:0000256" key="2">
    <source>
        <dbReference type="ARBA" id="ARBA00004496"/>
    </source>
</evidence>